<dbReference type="GO" id="GO:0006364">
    <property type="term" value="P:rRNA processing"/>
    <property type="evidence" value="ECO:0007669"/>
    <property type="project" value="UniProtKB-KW"/>
</dbReference>
<dbReference type="Proteomes" id="UP000737018">
    <property type="component" value="Unassembled WGS sequence"/>
</dbReference>
<dbReference type="GO" id="GO:0004654">
    <property type="term" value="F:polyribonucleotide nucleotidyltransferase activity"/>
    <property type="evidence" value="ECO:0007669"/>
    <property type="project" value="UniProtKB-EC"/>
</dbReference>
<evidence type="ECO:0000256" key="1">
    <source>
        <dbReference type="ARBA" id="ARBA00007404"/>
    </source>
</evidence>
<evidence type="ECO:0000256" key="3">
    <source>
        <dbReference type="ARBA" id="ARBA00022552"/>
    </source>
</evidence>
<dbReference type="InterPro" id="IPR020568">
    <property type="entry name" value="Ribosomal_Su5_D2-typ_SF"/>
</dbReference>
<dbReference type="AlphaFoldDB" id="A0A8J4QP15"/>
<evidence type="ECO:0000256" key="6">
    <source>
        <dbReference type="ARBA" id="ARBA00022695"/>
    </source>
</evidence>
<dbReference type="InterPro" id="IPR012162">
    <property type="entry name" value="PNPase"/>
</dbReference>
<sequence>MASMARRAHPLLSNIPHFLTWRSLGFRTICCGRLGFATQSQPDPDPVVAGTKVLETFREEFEIGSRLISFETGKIARFANGSVVMGMDETKVLSTVASAKGDAVRDFLPLTVDYQEKQFAQGVIPNTFMRREGAPKERELLCGRIIDRPIRPLFPAGFYHEVQVMASVLSSDGTQDPDVMAANATSAALMLSDIPWGGPIGVIRIGRISGKFIVNPTMDE</sequence>
<dbReference type="Pfam" id="PF01138">
    <property type="entry name" value="RNase_PH"/>
    <property type="match status" value="1"/>
</dbReference>
<keyword evidence="3" id="KW-0698">rRNA processing</keyword>
<dbReference type="SUPFAM" id="SSF54211">
    <property type="entry name" value="Ribosomal protein S5 domain 2-like"/>
    <property type="match status" value="1"/>
</dbReference>
<dbReference type="InterPro" id="IPR027408">
    <property type="entry name" value="PNPase/RNase_PH_dom_sf"/>
</dbReference>
<dbReference type="GO" id="GO:0000958">
    <property type="term" value="P:mitochondrial mRNA catabolic process"/>
    <property type="evidence" value="ECO:0007669"/>
    <property type="project" value="TreeGrafter"/>
</dbReference>
<evidence type="ECO:0000313" key="10">
    <source>
        <dbReference type="EMBL" id="KAF3951422.1"/>
    </source>
</evidence>
<protein>
    <recommendedName>
        <fullName evidence="2">polyribonucleotide nucleotidyltransferase</fullName>
        <ecNumber evidence="2">2.7.7.8</ecNumber>
    </recommendedName>
</protein>
<keyword evidence="7" id="KW-0540">Nuclease</keyword>
<dbReference type="GO" id="GO:0003723">
    <property type="term" value="F:RNA binding"/>
    <property type="evidence" value="ECO:0007669"/>
    <property type="project" value="UniProtKB-KW"/>
</dbReference>
<accession>A0A8J4QP15</accession>
<gene>
    <name evidence="10" type="ORF">CMV_022917</name>
</gene>
<organism evidence="10 11">
    <name type="scientific">Castanea mollissima</name>
    <name type="common">Chinese chestnut</name>
    <dbReference type="NCBI Taxonomy" id="60419"/>
    <lineage>
        <taxon>Eukaryota</taxon>
        <taxon>Viridiplantae</taxon>
        <taxon>Streptophyta</taxon>
        <taxon>Embryophyta</taxon>
        <taxon>Tracheophyta</taxon>
        <taxon>Spermatophyta</taxon>
        <taxon>Magnoliopsida</taxon>
        <taxon>eudicotyledons</taxon>
        <taxon>Gunneridae</taxon>
        <taxon>Pentapetalae</taxon>
        <taxon>rosids</taxon>
        <taxon>fabids</taxon>
        <taxon>Fagales</taxon>
        <taxon>Fagaceae</taxon>
        <taxon>Castanea</taxon>
    </lineage>
</organism>
<keyword evidence="7" id="KW-0378">Hydrolase</keyword>
<dbReference type="Gene3D" id="3.30.230.70">
    <property type="entry name" value="GHMP Kinase, N-terminal domain"/>
    <property type="match status" value="1"/>
</dbReference>
<keyword evidence="4" id="KW-0808">Transferase</keyword>
<dbReference type="GO" id="GO:0008033">
    <property type="term" value="P:tRNA processing"/>
    <property type="evidence" value="ECO:0007669"/>
    <property type="project" value="UniProtKB-KW"/>
</dbReference>
<dbReference type="GO" id="GO:0000175">
    <property type="term" value="F:3'-5'-RNA exonuclease activity"/>
    <property type="evidence" value="ECO:0007669"/>
    <property type="project" value="TreeGrafter"/>
</dbReference>
<evidence type="ECO:0000256" key="7">
    <source>
        <dbReference type="ARBA" id="ARBA00022839"/>
    </source>
</evidence>
<feature type="domain" description="Exoribonuclease phosphorolytic" evidence="9">
    <location>
        <begin position="65"/>
        <end position="195"/>
    </location>
</feature>
<evidence type="ECO:0000256" key="2">
    <source>
        <dbReference type="ARBA" id="ARBA00012416"/>
    </source>
</evidence>
<keyword evidence="8" id="KW-0694">RNA-binding</keyword>
<dbReference type="GO" id="GO:0005829">
    <property type="term" value="C:cytosol"/>
    <property type="evidence" value="ECO:0007669"/>
    <property type="project" value="TreeGrafter"/>
</dbReference>
<dbReference type="EMBL" id="JRKL02004943">
    <property type="protein sequence ID" value="KAF3951422.1"/>
    <property type="molecule type" value="Genomic_DNA"/>
</dbReference>
<dbReference type="InterPro" id="IPR036345">
    <property type="entry name" value="ExoRNase_PH_dom2_sf"/>
</dbReference>
<evidence type="ECO:0000256" key="4">
    <source>
        <dbReference type="ARBA" id="ARBA00022679"/>
    </source>
</evidence>
<evidence type="ECO:0000256" key="5">
    <source>
        <dbReference type="ARBA" id="ARBA00022694"/>
    </source>
</evidence>
<keyword evidence="6" id="KW-0548">Nucleotidyltransferase</keyword>
<proteinExistence type="inferred from homology"/>
<reference evidence="10" key="1">
    <citation type="submission" date="2020-03" db="EMBL/GenBank/DDBJ databases">
        <title>Castanea mollissima Vanexum genome sequencing.</title>
        <authorList>
            <person name="Staton M."/>
        </authorList>
    </citation>
    <scope>NUCLEOTIDE SEQUENCE</scope>
    <source>
        <tissue evidence="10">Leaf</tissue>
    </source>
</reference>
<feature type="non-terminal residue" evidence="10">
    <location>
        <position position="1"/>
    </location>
</feature>
<dbReference type="FunFam" id="3.30.230.70:FF:000001">
    <property type="entry name" value="Polyribonucleotide nucleotidyltransferase"/>
    <property type="match status" value="1"/>
</dbReference>
<keyword evidence="5" id="KW-0819">tRNA processing</keyword>
<dbReference type="OrthoDB" id="437922at2759"/>
<keyword evidence="7" id="KW-0269">Exonuclease</keyword>
<dbReference type="SUPFAM" id="SSF55666">
    <property type="entry name" value="Ribonuclease PH domain 2-like"/>
    <property type="match status" value="1"/>
</dbReference>
<dbReference type="GO" id="GO:0000965">
    <property type="term" value="P:mitochondrial RNA 3'-end processing"/>
    <property type="evidence" value="ECO:0007669"/>
    <property type="project" value="TreeGrafter"/>
</dbReference>
<evidence type="ECO:0000259" key="9">
    <source>
        <dbReference type="Pfam" id="PF01138"/>
    </source>
</evidence>
<dbReference type="GO" id="GO:0009570">
    <property type="term" value="C:chloroplast stroma"/>
    <property type="evidence" value="ECO:0007669"/>
    <property type="project" value="TreeGrafter"/>
</dbReference>
<evidence type="ECO:0000313" key="11">
    <source>
        <dbReference type="Proteomes" id="UP000737018"/>
    </source>
</evidence>
<keyword evidence="11" id="KW-1185">Reference proteome</keyword>
<evidence type="ECO:0000256" key="8">
    <source>
        <dbReference type="ARBA" id="ARBA00022884"/>
    </source>
</evidence>
<dbReference type="PANTHER" id="PTHR11252">
    <property type="entry name" value="POLYRIBONUCLEOTIDE NUCLEOTIDYLTRANSFERASE"/>
    <property type="match status" value="1"/>
</dbReference>
<dbReference type="GO" id="GO:0005739">
    <property type="term" value="C:mitochondrion"/>
    <property type="evidence" value="ECO:0007669"/>
    <property type="project" value="TreeGrafter"/>
</dbReference>
<comment type="caution">
    <text evidence="10">The sequence shown here is derived from an EMBL/GenBank/DDBJ whole genome shotgun (WGS) entry which is preliminary data.</text>
</comment>
<comment type="similarity">
    <text evidence="1">Belongs to the polyribonucleotide nucleotidyltransferase family.</text>
</comment>
<dbReference type="EC" id="2.7.7.8" evidence="2"/>
<dbReference type="InterPro" id="IPR001247">
    <property type="entry name" value="ExoRNase_PH_dom1"/>
</dbReference>
<dbReference type="PANTHER" id="PTHR11252:SF16">
    <property type="entry name" value="POLYRIBONUCLEOTIDE NUCLEOTIDYLTRANSFERASE 2, MITOCHONDRIAL"/>
    <property type="match status" value="1"/>
</dbReference>
<name>A0A8J4QP15_9ROSI</name>